<protein>
    <submittedName>
        <fullName evidence="2">Ino80 chromatin remodeling complex</fullName>
    </submittedName>
</protein>
<feature type="compositionally biased region" description="Low complexity" evidence="1">
    <location>
        <begin position="68"/>
        <end position="78"/>
    </location>
</feature>
<feature type="compositionally biased region" description="Polar residues" evidence="1">
    <location>
        <begin position="620"/>
        <end position="629"/>
    </location>
</feature>
<feature type="compositionally biased region" description="Basic and acidic residues" evidence="1">
    <location>
        <begin position="643"/>
        <end position="659"/>
    </location>
</feature>
<feature type="region of interest" description="Disordered" evidence="1">
    <location>
        <begin position="389"/>
        <end position="447"/>
    </location>
</feature>
<feature type="region of interest" description="Disordered" evidence="1">
    <location>
        <begin position="1"/>
        <end position="95"/>
    </location>
</feature>
<dbReference type="InterPro" id="IPR038014">
    <property type="entry name" value="Ies1"/>
</dbReference>
<evidence type="ECO:0000313" key="2">
    <source>
        <dbReference type="EMBL" id="KAL3428318.1"/>
    </source>
</evidence>
<feature type="compositionally biased region" description="Acidic residues" evidence="1">
    <location>
        <begin position="660"/>
        <end position="670"/>
    </location>
</feature>
<name>A0ABR4PYR4_9HELO</name>
<sequence length="716" mass="79970">MTESLGAPSPGSTIAASEMDSPTRADPRTSLQHVLENPDSSRNTPVATKYTNDNMTEDDEARTPSGSAAPEPAAAPAPTVSSRKRKADAAAAGTANSSIYSGNKVRHLKKDDGEPLWRKDIQYDFLKLIFEDDTACFTNSYEPESIGKQTFANVYIDAMARSSKTSKILRDKLLSEHEPAKNMAMVCLLVNLGRMNTTLNFFPEMRAQLRTYHAIPSLQAHQDPNSYKQLQDAPRLKSILKGASEDRPEPNSLEKIKSMSVPRTNPVNLIFVLSQFAPKVTELHFPPPRDFYDLIMRTSLTSASRARAFLWLMWFYLESDFTEEGADENPFGAGVDYGVDLRNQGVPRFEHMTEEQAELENIDTPEEVEYGHAKMRERKRIIEADQAAFQAENGPPKRGPKPKLYLPPDDGGPSPAATIIPRIRPSKYESDMDSTRSTPPPKNPFGGIRMQGLLNSRARNGNGGSLPKNQIVDGSSPVPYIVEGNPRRARPLTAHQLAVERNRNQRVDYILSRGLRKVHHRARKHRRQDGAFFRALQRCKNVSMAEHFDDSGDEENFGKDPGPFRERGFRGMVQLATEEDDFGEELSAYAAAIRRTGRRLDRWDGQKDLNLGVVGTNRVSLDKSQSASNELRAAGDNDETEDERPSRATEKKLAKREVTMEEDEDLDDMEKEILGIGSDNEEEPGDEDLDEVDKELLGIRGDETEEEAGYGGMEVD</sequence>
<gene>
    <name evidence="2" type="ORF">PVAG01_01827</name>
</gene>
<feature type="region of interest" description="Disordered" evidence="1">
    <location>
        <begin position="620"/>
        <end position="716"/>
    </location>
</feature>
<feature type="compositionally biased region" description="Polar residues" evidence="1">
    <location>
        <begin position="38"/>
        <end position="54"/>
    </location>
</feature>
<evidence type="ECO:0000256" key="1">
    <source>
        <dbReference type="SAM" id="MobiDB-lite"/>
    </source>
</evidence>
<comment type="caution">
    <text evidence="2">The sequence shown here is derived from an EMBL/GenBank/DDBJ whole genome shotgun (WGS) entry which is preliminary data.</text>
</comment>
<evidence type="ECO:0000313" key="3">
    <source>
        <dbReference type="Proteomes" id="UP001629113"/>
    </source>
</evidence>
<dbReference type="PANTHER" id="PTHR37287">
    <property type="entry name" value="INO EIGHTY SUBUNIT 1"/>
    <property type="match status" value="1"/>
</dbReference>
<dbReference type="EMBL" id="JBFCZG010000001">
    <property type="protein sequence ID" value="KAL3428318.1"/>
    <property type="molecule type" value="Genomic_DNA"/>
</dbReference>
<accession>A0ABR4PYR4</accession>
<proteinExistence type="predicted"/>
<feature type="compositionally biased region" description="Acidic residues" evidence="1">
    <location>
        <begin position="679"/>
        <end position="693"/>
    </location>
</feature>
<organism evidence="2 3">
    <name type="scientific">Phlyctema vagabunda</name>
    <dbReference type="NCBI Taxonomy" id="108571"/>
    <lineage>
        <taxon>Eukaryota</taxon>
        <taxon>Fungi</taxon>
        <taxon>Dikarya</taxon>
        <taxon>Ascomycota</taxon>
        <taxon>Pezizomycotina</taxon>
        <taxon>Leotiomycetes</taxon>
        <taxon>Helotiales</taxon>
        <taxon>Dermateaceae</taxon>
        <taxon>Phlyctema</taxon>
    </lineage>
</organism>
<dbReference type="Proteomes" id="UP001629113">
    <property type="component" value="Unassembled WGS sequence"/>
</dbReference>
<dbReference type="PANTHER" id="PTHR37287:SF1">
    <property type="entry name" value="INO EIGHTY SUBUNIT 1"/>
    <property type="match status" value="1"/>
</dbReference>
<reference evidence="2 3" key="1">
    <citation type="submission" date="2024-06" db="EMBL/GenBank/DDBJ databases">
        <title>Complete genome of Phlyctema vagabunda strain 19-DSS-EL-015.</title>
        <authorList>
            <person name="Fiorenzani C."/>
        </authorList>
    </citation>
    <scope>NUCLEOTIDE SEQUENCE [LARGE SCALE GENOMIC DNA]</scope>
    <source>
        <strain evidence="2 3">19-DSS-EL-015</strain>
    </source>
</reference>
<keyword evidence="3" id="KW-1185">Reference proteome</keyword>
<feature type="region of interest" description="Disordered" evidence="1">
    <location>
        <begin position="546"/>
        <end position="565"/>
    </location>
</feature>